<keyword evidence="11 14" id="KW-0535">Nitrogen fixation</keyword>
<comment type="similarity">
    <text evidence="2 14">Belongs to the NifD/NifK/NifE/NifN family.</text>
</comment>
<keyword evidence="17" id="KW-1185">Reference proteome</keyword>
<dbReference type="GO" id="GO:0005524">
    <property type="term" value="F:ATP binding"/>
    <property type="evidence" value="ECO:0007669"/>
    <property type="project" value="UniProtKB-KW"/>
</dbReference>
<evidence type="ECO:0000256" key="14">
    <source>
        <dbReference type="RuleBase" id="RU004021"/>
    </source>
</evidence>
<evidence type="ECO:0000256" key="11">
    <source>
        <dbReference type="ARBA" id="ARBA00023231"/>
    </source>
</evidence>
<evidence type="ECO:0000256" key="1">
    <source>
        <dbReference type="ARBA" id="ARBA00001919"/>
    </source>
</evidence>
<evidence type="ECO:0000256" key="5">
    <source>
        <dbReference type="ARBA" id="ARBA00022723"/>
    </source>
</evidence>
<keyword evidence="6" id="KW-0547">Nucleotide-binding</keyword>
<evidence type="ECO:0000256" key="3">
    <source>
        <dbReference type="ARBA" id="ARBA00011515"/>
    </source>
</evidence>
<evidence type="ECO:0000259" key="15">
    <source>
        <dbReference type="Pfam" id="PF00148"/>
    </source>
</evidence>
<accession>A0A1I4UJA4</accession>
<dbReference type="Gene3D" id="3.40.50.1980">
    <property type="entry name" value="Nitrogenase molybdenum iron protein domain"/>
    <property type="match status" value="1"/>
</dbReference>
<dbReference type="InterPro" id="IPR000318">
    <property type="entry name" value="Nase_comp1_CS"/>
</dbReference>
<keyword evidence="7" id="KW-0067">ATP-binding</keyword>
<feature type="domain" description="Nitrogenase/oxidoreductase component 1" evidence="15">
    <location>
        <begin position="46"/>
        <end position="464"/>
    </location>
</feature>
<evidence type="ECO:0000256" key="13">
    <source>
        <dbReference type="ARBA" id="ARBA00047967"/>
    </source>
</evidence>
<keyword evidence="10" id="KW-0411">Iron-sulfur</keyword>
<dbReference type="EMBL" id="FOUU01000006">
    <property type="protein sequence ID" value="SFM88803.1"/>
    <property type="molecule type" value="Genomic_DNA"/>
</dbReference>
<dbReference type="Pfam" id="PF00148">
    <property type="entry name" value="Oxidored_nitro"/>
    <property type="match status" value="1"/>
</dbReference>
<dbReference type="EC" id="1.18.6.1" evidence="4"/>
<dbReference type="CDD" id="cd01967">
    <property type="entry name" value="Nitrogenase_MoFe_alpha_like"/>
    <property type="match status" value="1"/>
</dbReference>
<evidence type="ECO:0000313" key="17">
    <source>
        <dbReference type="Proteomes" id="UP000199611"/>
    </source>
</evidence>
<reference evidence="16 17" key="1">
    <citation type="submission" date="2016-10" db="EMBL/GenBank/DDBJ databases">
        <authorList>
            <person name="de Groot N.N."/>
        </authorList>
    </citation>
    <scope>NUCLEOTIDE SEQUENCE [LARGE SCALE GENOMIC DNA]</scope>
    <source>
        <strain evidence="16 17">DSM 9990</strain>
    </source>
</reference>
<keyword evidence="5" id="KW-0479">Metal-binding</keyword>
<evidence type="ECO:0000256" key="8">
    <source>
        <dbReference type="ARBA" id="ARBA00023002"/>
    </source>
</evidence>
<sequence>MGFYRMKCNTCIPERTEHIYTVDEDRRTLPRCNAPTVPGDLTERGCSFAGARGVVGGPITDVIQMIHAPVGCGYYTWGTRRHLGDLYAWAKPGVLENEANHRRHCYTTAMTEEDIIFGGMEKLKQALLESFRLNPGAAGAIIYNTCSTALIGDDIEQVAREVSEITGKPVFACASPGFCGVSQSKGHHEFNFQFYSWIIEYREKHPEVVIPEDERTPYDVNLIGEYNIDWDEMVILPLFEKMGLKVINVFTGNARFNNLFRLPDAKLNIVHCQRSATYIAELIRQGFKVPYVRVSLFGIGQTAKALRDVAAFYGEKELMDKAEAIIEEERAAVRKALSWYIERLSGRRVAIYVGAPRVWHWIRAMEELGMEVVAVMTTFGHSDDYAKINERAKPGTLVIDNPNEFEIEEMIETCKPDLFLTGLKEKYLVRKFGVPTLNSHSYEKGPYAGFRGFVNFARDIYQAISAPVWRLATTEL</sequence>
<dbReference type="InterPro" id="IPR005974">
    <property type="entry name" value="Nase_asu"/>
</dbReference>
<dbReference type="GO" id="GO:0051536">
    <property type="term" value="F:iron-sulfur cluster binding"/>
    <property type="evidence" value="ECO:0007669"/>
    <property type="project" value="UniProtKB-KW"/>
</dbReference>
<comment type="cofactor">
    <cofactor evidence="1">
        <name>[8Fe-7S] cluster</name>
        <dbReference type="ChEBI" id="CHEBI:21143"/>
    </cofactor>
</comment>
<evidence type="ECO:0000256" key="10">
    <source>
        <dbReference type="ARBA" id="ARBA00023014"/>
    </source>
</evidence>
<evidence type="ECO:0000256" key="12">
    <source>
        <dbReference type="ARBA" id="ARBA00030899"/>
    </source>
</evidence>
<dbReference type="InterPro" id="IPR010143">
    <property type="entry name" value="Nase_comp1_asu"/>
</dbReference>
<dbReference type="GO" id="GO:0016163">
    <property type="term" value="F:nitrogenase activity"/>
    <property type="evidence" value="ECO:0007669"/>
    <property type="project" value="UniProtKB-EC"/>
</dbReference>
<evidence type="ECO:0000256" key="6">
    <source>
        <dbReference type="ARBA" id="ARBA00022741"/>
    </source>
</evidence>
<dbReference type="PANTHER" id="PTHR43457">
    <property type="entry name" value="NITROGENASE MOLYBDENUM-IRON PROTEIN ALPHA CHAIN"/>
    <property type="match status" value="1"/>
</dbReference>
<comment type="subunit">
    <text evidence="3">Hexamer of two alpha, two beta, and two delta chains.</text>
</comment>
<dbReference type="PROSITE" id="PS00699">
    <property type="entry name" value="NITROGENASE_1_1"/>
    <property type="match status" value="1"/>
</dbReference>
<dbReference type="RefSeq" id="WP_093395192.1">
    <property type="nucleotide sequence ID" value="NZ_FOUU01000006.1"/>
</dbReference>
<protein>
    <recommendedName>
        <fullName evidence="4">nitrogenase</fullName>
        <ecNumber evidence="4">1.18.6.1</ecNumber>
    </recommendedName>
    <alternativeName>
        <fullName evidence="12">Nitrogenase component I</fullName>
    </alternativeName>
</protein>
<keyword evidence="9" id="KW-0408">Iron</keyword>
<name>A0A1I4UJA4_9BACT</name>
<dbReference type="STRING" id="39841.SAMN05660836_01820"/>
<proteinExistence type="inferred from homology"/>
<dbReference type="OrthoDB" id="9762718at2"/>
<dbReference type="Proteomes" id="UP000199611">
    <property type="component" value="Unassembled WGS sequence"/>
</dbReference>
<evidence type="ECO:0000256" key="2">
    <source>
        <dbReference type="ARBA" id="ARBA00011002"/>
    </source>
</evidence>
<gene>
    <name evidence="16" type="ORF">SAMN05660836_01820</name>
</gene>
<keyword evidence="8" id="KW-0560">Oxidoreductase</keyword>
<dbReference type="InterPro" id="IPR000510">
    <property type="entry name" value="Nase/OxRdtase_comp1"/>
</dbReference>
<dbReference type="NCBIfam" id="TIGR01284">
    <property type="entry name" value="alt_nitrog_alph"/>
    <property type="match status" value="1"/>
</dbReference>
<dbReference type="NCBIfam" id="TIGR01862">
    <property type="entry name" value="N2-ase-Ialpha"/>
    <property type="match status" value="1"/>
</dbReference>
<organism evidence="16 17">
    <name type="scientific">Thermodesulforhabdus norvegica</name>
    <dbReference type="NCBI Taxonomy" id="39841"/>
    <lineage>
        <taxon>Bacteria</taxon>
        <taxon>Pseudomonadati</taxon>
        <taxon>Thermodesulfobacteriota</taxon>
        <taxon>Syntrophobacteria</taxon>
        <taxon>Syntrophobacterales</taxon>
        <taxon>Thermodesulforhabdaceae</taxon>
        <taxon>Thermodesulforhabdus</taxon>
    </lineage>
</organism>
<evidence type="ECO:0000313" key="16">
    <source>
        <dbReference type="EMBL" id="SFM88803.1"/>
    </source>
</evidence>
<comment type="catalytic activity">
    <reaction evidence="13">
        <text>N2 + 8 reduced [2Fe-2S]-[ferredoxin] + 16 ATP + 16 H2O = H2 + 8 oxidized [2Fe-2S]-[ferredoxin] + 2 NH4(+) + 16 ADP + 16 phosphate + 6 H(+)</text>
        <dbReference type="Rhea" id="RHEA:21448"/>
        <dbReference type="Rhea" id="RHEA-COMP:10000"/>
        <dbReference type="Rhea" id="RHEA-COMP:10001"/>
        <dbReference type="ChEBI" id="CHEBI:15377"/>
        <dbReference type="ChEBI" id="CHEBI:15378"/>
        <dbReference type="ChEBI" id="CHEBI:17997"/>
        <dbReference type="ChEBI" id="CHEBI:18276"/>
        <dbReference type="ChEBI" id="CHEBI:28938"/>
        <dbReference type="ChEBI" id="CHEBI:30616"/>
        <dbReference type="ChEBI" id="CHEBI:33737"/>
        <dbReference type="ChEBI" id="CHEBI:33738"/>
        <dbReference type="ChEBI" id="CHEBI:43474"/>
        <dbReference type="ChEBI" id="CHEBI:456216"/>
        <dbReference type="EC" id="1.18.6.1"/>
    </reaction>
</comment>
<dbReference type="Gene3D" id="3.40.50.12380">
    <property type="entry name" value="Nitrogenase MoFe cofactor biosynthesis protein NifE, C-terminal"/>
    <property type="match status" value="1"/>
</dbReference>
<dbReference type="SUPFAM" id="SSF53807">
    <property type="entry name" value="Helical backbone' metal receptor"/>
    <property type="match status" value="1"/>
</dbReference>
<dbReference type="GO" id="GO:0046872">
    <property type="term" value="F:metal ion binding"/>
    <property type="evidence" value="ECO:0007669"/>
    <property type="project" value="UniProtKB-KW"/>
</dbReference>
<dbReference type="AlphaFoldDB" id="A0A1I4UJA4"/>
<dbReference type="PANTHER" id="PTHR43457:SF1">
    <property type="entry name" value="NITROGENASE MOLYBDENUM-IRON PROTEIN ALPHA CHAIN"/>
    <property type="match status" value="1"/>
</dbReference>
<evidence type="ECO:0000256" key="9">
    <source>
        <dbReference type="ARBA" id="ARBA00023004"/>
    </source>
</evidence>
<evidence type="ECO:0000256" key="4">
    <source>
        <dbReference type="ARBA" id="ARBA00012773"/>
    </source>
</evidence>
<evidence type="ECO:0000256" key="7">
    <source>
        <dbReference type="ARBA" id="ARBA00022840"/>
    </source>
</evidence>